<evidence type="ECO:0000256" key="1">
    <source>
        <dbReference type="SAM" id="MobiDB-lite"/>
    </source>
</evidence>
<gene>
    <name evidence="2" type="ORF">LX15_000789</name>
</gene>
<comment type="caution">
    <text evidence="2">The sequence shown here is derived from an EMBL/GenBank/DDBJ whole genome shotgun (WGS) entry which is preliminary data.</text>
</comment>
<evidence type="ECO:0000313" key="2">
    <source>
        <dbReference type="EMBL" id="MCP2257104.1"/>
    </source>
</evidence>
<protein>
    <recommendedName>
        <fullName evidence="4">YbaB/EbfC DNA-binding family protein</fullName>
    </recommendedName>
</protein>
<organism evidence="2 3">
    <name type="scientific">Streptoalloteichus tenebrarius (strain ATCC 17920 / DSM 40477 / JCM 4838 / CBS 697.72 / NBRC 16177 / NCIMB 11028 / NRRL B-12390 / A12253. 1 / ISP 5477)</name>
    <name type="common">Streptomyces tenebrarius</name>
    <dbReference type="NCBI Taxonomy" id="1933"/>
    <lineage>
        <taxon>Bacteria</taxon>
        <taxon>Bacillati</taxon>
        <taxon>Actinomycetota</taxon>
        <taxon>Actinomycetes</taxon>
        <taxon>Pseudonocardiales</taxon>
        <taxon>Pseudonocardiaceae</taxon>
        <taxon>Streptoalloteichus</taxon>
    </lineage>
</organism>
<name>A0ABT1HNL5_STRSD</name>
<dbReference type="Proteomes" id="UP001205311">
    <property type="component" value="Unassembled WGS sequence"/>
</dbReference>
<proteinExistence type="predicted"/>
<reference evidence="2 3" key="1">
    <citation type="submission" date="2022-06" db="EMBL/GenBank/DDBJ databases">
        <title>Genomic Encyclopedia of Archaeal and Bacterial Type Strains, Phase II (KMG-II): from individual species to whole genera.</title>
        <authorList>
            <person name="Goeker M."/>
        </authorList>
    </citation>
    <scope>NUCLEOTIDE SEQUENCE [LARGE SCALE GENOMIC DNA]</scope>
    <source>
        <strain evidence="2 3">DSM 40477</strain>
    </source>
</reference>
<sequence>MAIAQRMEAWSRSLADDGWRERAERLESEQGLSAGDDEVPPAFRTPVATRSPRPLSEVTEDVLRLYDNWDTFAAPPTPDTVLGTDRTGKLIMTLSSTGMTSCAVDERWVADQTSARLVNAFSEALATARDELARSTAAPEPAGTLDTLFGEAMALPRDQHGLVDRGDERG</sequence>
<feature type="region of interest" description="Disordered" evidence="1">
    <location>
        <begin position="1"/>
        <end position="54"/>
    </location>
</feature>
<keyword evidence="3" id="KW-1185">Reference proteome</keyword>
<evidence type="ECO:0000313" key="3">
    <source>
        <dbReference type="Proteomes" id="UP001205311"/>
    </source>
</evidence>
<evidence type="ECO:0008006" key="4">
    <source>
        <dbReference type="Google" id="ProtNLM"/>
    </source>
</evidence>
<accession>A0ABT1HNL5</accession>
<dbReference type="RefSeq" id="WP_253668075.1">
    <property type="nucleotide sequence ID" value="NZ_JAMTCP010000003.1"/>
</dbReference>
<dbReference type="EMBL" id="JAMTCP010000003">
    <property type="protein sequence ID" value="MCP2257104.1"/>
    <property type="molecule type" value="Genomic_DNA"/>
</dbReference>
<feature type="compositionally biased region" description="Basic and acidic residues" evidence="1">
    <location>
        <begin position="14"/>
        <end position="28"/>
    </location>
</feature>